<dbReference type="Proteomes" id="UP000245429">
    <property type="component" value="Chromosome"/>
</dbReference>
<reference evidence="1 2" key="1">
    <citation type="submission" date="2018-05" db="EMBL/GenBank/DDBJ databases">
        <title>Flavobacterium sp. MEBiC07310.</title>
        <authorList>
            <person name="Baek K."/>
        </authorList>
    </citation>
    <scope>NUCLEOTIDE SEQUENCE [LARGE SCALE GENOMIC DNA]</scope>
    <source>
        <strain evidence="1 2">MEBiC07310</strain>
    </source>
</reference>
<dbReference type="AlphaFoldDB" id="A0A2U8QUR2"/>
<organism evidence="1 2">
    <name type="scientific">Flavobacterium sediminis</name>
    <dbReference type="NCBI Taxonomy" id="2201181"/>
    <lineage>
        <taxon>Bacteria</taxon>
        <taxon>Pseudomonadati</taxon>
        <taxon>Bacteroidota</taxon>
        <taxon>Flavobacteriia</taxon>
        <taxon>Flavobacteriales</taxon>
        <taxon>Flavobacteriaceae</taxon>
        <taxon>Flavobacterium</taxon>
    </lineage>
</organism>
<keyword evidence="2" id="KW-1185">Reference proteome</keyword>
<evidence type="ECO:0000313" key="1">
    <source>
        <dbReference type="EMBL" id="AWM13594.1"/>
    </source>
</evidence>
<dbReference type="RefSeq" id="WP_109568962.1">
    <property type="nucleotide sequence ID" value="NZ_CP029463.1"/>
</dbReference>
<protein>
    <submittedName>
        <fullName evidence="1">Uncharacterized protein</fullName>
    </submittedName>
</protein>
<name>A0A2U8QUR2_9FLAO</name>
<proteinExistence type="predicted"/>
<dbReference type="EMBL" id="CP029463">
    <property type="protein sequence ID" value="AWM13594.1"/>
    <property type="molecule type" value="Genomic_DNA"/>
</dbReference>
<accession>A0A2U8QUR2</accession>
<evidence type="ECO:0000313" key="2">
    <source>
        <dbReference type="Proteomes" id="UP000245429"/>
    </source>
</evidence>
<gene>
    <name evidence="1" type="ORF">DI487_06775</name>
</gene>
<dbReference type="OrthoDB" id="1324136at2"/>
<dbReference type="KEGG" id="fse:DI487_06775"/>
<sequence length="183" mass="21381">MDEVIKLKESFKFKNFTSIFEDHLLYGNIKINIKNAQTGKSKEIYTYATGKGGKNANEILPPWQVKVEKAGGVHMHKYIDGKLIKKIKTIETHILHTGEVVEKVEIQFFIKELNGFFKKKESTLWPKNWSLEKIKQLTKEASENIIFHNNRKYVGKTKEGYQVEFFSEQKGIIENAYLNFDEF</sequence>